<dbReference type="RefSeq" id="WP_155041194.1">
    <property type="nucleotide sequence ID" value="NZ_WMIG01000014.1"/>
</dbReference>
<name>A0A844HUR9_9RHOB</name>
<protein>
    <submittedName>
        <fullName evidence="1">Uncharacterized protein</fullName>
    </submittedName>
</protein>
<accession>A0A844HUR9</accession>
<organism evidence="1 2">
    <name type="scientific">Paracoccus litorisediminis</name>
    <dbReference type="NCBI Taxonomy" id="2006130"/>
    <lineage>
        <taxon>Bacteria</taxon>
        <taxon>Pseudomonadati</taxon>
        <taxon>Pseudomonadota</taxon>
        <taxon>Alphaproteobacteria</taxon>
        <taxon>Rhodobacterales</taxon>
        <taxon>Paracoccaceae</taxon>
        <taxon>Paracoccus</taxon>
    </lineage>
</organism>
<comment type="caution">
    <text evidence="1">The sequence shown here is derived from an EMBL/GenBank/DDBJ whole genome shotgun (WGS) entry which is preliminary data.</text>
</comment>
<proteinExistence type="predicted"/>
<reference evidence="1 2" key="1">
    <citation type="submission" date="2019-11" db="EMBL/GenBank/DDBJ databases">
        <authorList>
            <person name="Dong K."/>
        </authorList>
    </citation>
    <scope>NUCLEOTIDE SEQUENCE [LARGE SCALE GENOMIC DNA]</scope>
    <source>
        <strain evidence="1 2">NBRC 112902</strain>
    </source>
</reference>
<sequence length="56" mass="6477">MNEARRLKGWAQMAVWENSEAYSDKKSKVVKFSCISLADTQLIDVVRKGESIEPWF</sequence>
<evidence type="ECO:0000313" key="1">
    <source>
        <dbReference type="EMBL" id="MTH61252.1"/>
    </source>
</evidence>
<dbReference type="Proteomes" id="UP000449846">
    <property type="component" value="Unassembled WGS sequence"/>
</dbReference>
<dbReference type="AlphaFoldDB" id="A0A844HUR9"/>
<evidence type="ECO:0000313" key="2">
    <source>
        <dbReference type="Proteomes" id="UP000449846"/>
    </source>
</evidence>
<keyword evidence="2" id="KW-1185">Reference proteome</keyword>
<gene>
    <name evidence="1" type="ORF">GL300_18740</name>
</gene>
<dbReference type="EMBL" id="WMIG01000014">
    <property type="protein sequence ID" value="MTH61252.1"/>
    <property type="molecule type" value="Genomic_DNA"/>
</dbReference>